<feature type="transmembrane region" description="Helical" evidence="6">
    <location>
        <begin position="282"/>
        <end position="300"/>
    </location>
</feature>
<name>A0A0F5LCJ2_9HYPH</name>
<feature type="domain" description="Major facilitator superfamily (MFS) profile" evidence="7">
    <location>
        <begin position="19"/>
        <end position="395"/>
    </location>
</feature>
<keyword evidence="2" id="KW-1003">Cell membrane</keyword>
<protein>
    <submittedName>
        <fullName evidence="8">MFS transporter</fullName>
    </submittedName>
</protein>
<sequence length="406" mass="41680">MTNGVAAQTGLSGLATKLAIFAMAIGSFGIGTGEFAIMGLLPNLARDLAVTEPEAGHVISAYALGVVVGAPLIAVLFARVPRKPLLLGLMGLFALGNFGSAVAPDYLSLIVMRFISGLPHGAYFGIAALIAASMVDVGYRARAVGRVMLGLTLATLIGMPLETWLGQGLGWRPTFLAVGMIGALAVLMVMRFVPVIRAASGASPLRELGALRRPQVWLTLGIAATGCGGMFSVFTYIVPLLTEVTGVPAVWVPLVLALFGVGMTLGNVLGAYMADRALMRTIGGMLAFNIVSLAAVPWMALTWPTASISVLGVGFTVAIGTALQTRLMDVAADGQTLAATLNHAAFNIANALGALFGGMAIAAGMGWASTGPVGALMAVAGLALFAVSVWLERRDSDWTPDAIPAE</sequence>
<evidence type="ECO:0000256" key="2">
    <source>
        <dbReference type="ARBA" id="ARBA00022475"/>
    </source>
</evidence>
<dbReference type="InterPro" id="IPR020846">
    <property type="entry name" value="MFS_dom"/>
</dbReference>
<keyword evidence="9" id="KW-1185">Reference proteome</keyword>
<evidence type="ECO:0000313" key="8">
    <source>
        <dbReference type="EMBL" id="KKB80086.1"/>
    </source>
</evidence>
<proteinExistence type="predicted"/>
<keyword evidence="3 6" id="KW-0812">Transmembrane</keyword>
<evidence type="ECO:0000256" key="6">
    <source>
        <dbReference type="SAM" id="Phobius"/>
    </source>
</evidence>
<keyword evidence="5 6" id="KW-0472">Membrane</keyword>
<feature type="transmembrane region" description="Helical" evidence="6">
    <location>
        <begin position="306"/>
        <end position="323"/>
    </location>
</feature>
<dbReference type="InterPro" id="IPR011701">
    <property type="entry name" value="MFS"/>
</dbReference>
<feature type="transmembrane region" description="Helical" evidence="6">
    <location>
        <begin position="18"/>
        <end position="39"/>
    </location>
</feature>
<dbReference type="Gene3D" id="1.20.1250.20">
    <property type="entry name" value="MFS general substrate transporter like domains"/>
    <property type="match status" value="2"/>
</dbReference>
<dbReference type="Proteomes" id="UP000033514">
    <property type="component" value="Unassembled WGS sequence"/>
</dbReference>
<dbReference type="CDD" id="cd17324">
    <property type="entry name" value="MFS_NepI_like"/>
    <property type="match status" value="1"/>
</dbReference>
<dbReference type="InterPro" id="IPR050189">
    <property type="entry name" value="MFS_Efflux_Transporters"/>
</dbReference>
<feature type="transmembrane region" description="Helical" evidence="6">
    <location>
        <begin position="373"/>
        <end position="391"/>
    </location>
</feature>
<dbReference type="EMBL" id="LAJG01000014">
    <property type="protein sequence ID" value="KKB80086.1"/>
    <property type="molecule type" value="Genomic_DNA"/>
</dbReference>
<feature type="transmembrane region" description="Helical" evidence="6">
    <location>
        <begin position="250"/>
        <end position="270"/>
    </location>
</feature>
<evidence type="ECO:0000313" key="9">
    <source>
        <dbReference type="Proteomes" id="UP000033514"/>
    </source>
</evidence>
<comment type="subcellular location">
    <subcellularLocation>
        <location evidence="1">Cell membrane</location>
        <topology evidence="1">Multi-pass membrane protein</topology>
    </subcellularLocation>
</comment>
<feature type="transmembrane region" description="Helical" evidence="6">
    <location>
        <begin position="173"/>
        <end position="196"/>
    </location>
</feature>
<gene>
    <name evidence="8" type="ORF">VW35_06500</name>
</gene>
<keyword evidence="4 6" id="KW-1133">Transmembrane helix</keyword>
<feature type="transmembrane region" description="Helical" evidence="6">
    <location>
        <begin position="216"/>
        <end position="238"/>
    </location>
</feature>
<dbReference type="PROSITE" id="PS50850">
    <property type="entry name" value="MFS"/>
    <property type="match status" value="1"/>
</dbReference>
<evidence type="ECO:0000259" key="7">
    <source>
        <dbReference type="PROSITE" id="PS50850"/>
    </source>
</evidence>
<comment type="caution">
    <text evidence="8">The sequence shown here is derived from an EMBL/GenBank/DDBJ whole genome shotgun (WGS) entry which is preliminary data.</text>
</comment>
<evidence type="ECO:0000256" key="1">
    <source>
        <dbReference type="ARBA" id="ARBA00004651"/>
    </source>
</evidence>
<dbReference type="GO" id="GO:0005886">
    <property type="term" value="C:plasma membrane"/>
    <property type="evidence" value="ECO:0007669"/>
    <property type="project" value="UniProtKB-SubCell"/>
</dbReference>
<dbReference type="STRING" id="361041.VW35_06500"/>
<accession>A0A0F5LCJ2</accession>
<dbReference type="OrthoDB" id="9788453at2"/>
<evidence type="ECO:0000256" key="5">
    <source>
        <dbReference type="ARBA" id="ARBA00023136"/>
    </source>
</evidence>
<feature type="transmembrane region" description="Helical" evidence="6">
    <location>
        <begin position="344"/>
        <end position="367"/>
    </location>
</feature>
<evidence type="ECO:0000256" key="3">
    <source>
        <dbReference type="ARBA" id="ARBA00022692"/>
    </source>
</evidence>
<dbReference type="PANTHER" id="PTHR43124">
    <property type="entry name" value="PURINE EFFLUX PUMP PBUE"/>
    <property type="match status" value="1"/>
</dbReference>
<dbReference type="PATRIC" id="fig|361041.3.peg.623"/>
<feature type="transmembrane region" description="Helical" evidence="6">
    <location>
        <begin position="59"/>
        <end position="78"/>
    </location>
</feature>
<organism evidence="8 9">
    <name type="scientific">Devosia soli</name>
    <dbReference type="NCBI Taxonomy" id="361041"/>
    <lineage>
        <taxon>Bacteria</taxon>
        <taxon>Pseudomonadati</taxon>
        <taxon>Pseudomonadota</taxon>
        <taxon>Alphaproteobacteria</taxon>
        <taxon>Hyphomicrobiales</taxon>
        <taxon>Devosiaceae</taxon>
        <taxon>Devosia</taxon>
    </lineage>
</organism>
<feature type="transmembrane region" description="Helical" evidence="6">
    <location>
        <begin position="143"/>
        <end position="161"/>
    </location>
</feature>
<dbReference type="PANTHER" id="PTHR43124:SF3">
    <property type="entry name" value="CHLORAMPHENICOL EFFLUX PUMP RV0191"/>
    <property type="match status" value="1"/>
</dbReference>
<dbReference type="SUPFAM" id="SSF103473">
    <property type="entry name" value="MFS general substrate transporter"/>
    <property type="match status" value="1"/>
</dbReference>
<dbReference type="GO" id="GO:0022857">
    <property type="term" value="F:transmembrane transporter activity"/>
    <property type="evidence" value="ECO:0007669"/>
    <property type="project" value="InterPro"/>
</dbReference>
<feature type="transmembrane region" description="Helical" evidence="6">
    <location>
        <begin position="110"/>
        <end position="131"/>
    </location>
</feature>
<evidence type="ECO:0000256" key="4">
    <source>
        <dbReference type="ARBA" id="ARBA00022989"/>
    </source>
</evidence>
<dbReference type="InterPro" id="IPR036259">
    <property type="entry name" value="MFS_trans_sf"/>
</dbReference>
<dbReference type="AlphaFoldDB" id="A0A0F5LCJ2"/>
<dbReference type="Pfam" id="PF07690">
    <property type="entry name" value="MFS_1"/>
    <property type="match status" value="1"/>
</dbReference>
<reference evidence="8 9" key="1">
    <citation type="submission" date="2015-03" db="EMBL/GenBank/DDBJ databases">
        <authorList>
            <person name="Hassan Y.I."/>
            <person name="Lepp D."/>
            <person name="Zhou T."/>
        </authorList>
    </citation>
    <scope>NUCLEOTIDE SEQUENCE [LARGE SCALE GENOMIC DNA]</scope>
    <source>
        <strain evidence="8 9">GH2-10</strain>
    </source>
</reference>
<dbReference type="RefSeq" id="WP_046142151.1">
    <property type="nucleotide sequence ID" value="NZ_LAJG01000014.1"/>
</dbReference>
<feature type="transmembrane region" description="Helical" evidence="6">
    <location>
        <begin position="85"/>
        <end position="104"/>
    </location>
</feature>